<dbReference type="GO" id="GO:0006281">
    <property type="term" value="P:DNA repair"/>
    <property type="evidence" value="ECO:0007669"/>
    <property type="project" value="UniProtKB-KW"/>
</dbReference>
<dbReference type="InParanoid" id="A0A1E1K860"/>
<evidence type="ECO:0000256" key="2">
    <source>
        <dbReference type="SAM" id="MobiDB-lite"/>
    </source>
</evidence>
<evidence type="ECO:0000256" key="1">
    <source>
        <dbReference type="RuleBase" id="RU363044"/>
    </source>
</evidence>
<feature type="domain" description="DNA helicase Pif1-like DEAD-box helicase" evidence="4">
    <location>
        <begin position="138"/>
        <end position="287"/>
    </location>
</feature>
<dbReference type="InterPro" id="IPR009027">
    <property type="entry name" value="Ribosomal_bL9/RNase_H1_N"/>
</dbReference>
<dbReference type="InterPro" id="IPR010285">
    <property type="entry name" value="DNA_helicase_pif1-like_DEAD"/>
</dbReference>
<dbReference type="GO" id="GO:0016887">
    <property type="term" value="F:ATP hydrolysis activity"/>
    <property type="evidence" value="ECO:0007669"/>
    <property type="project" value="RHEA"/>
</dbReference>
<proteinExistence type="inferred from homology"/>
<dbReference type="CDD" id="cd18809">
    <property type="entry name" value="SF1_C_RecD"/>
    <property type="match status" value="1"/>
</dbReference>
<feature type="region of interest" description="Disordered" evidence="2">
    <location>
        <begin position="109"/>
        <end position="129"/>
    </location>
</feature>
<accession>A0A1E1K860</accession>
<evidence type="ECO:0000259" key="3">
    <source>
        <dbReference type="Pfam" id="PF01693"/>
    </source>
</evidence>
<keyword evidence="1" id="KW-0378">Hydrolase</keyword>
<comment type="catalytic activity">
    <reaction evidence="1">
        <text>ATP + H2O = ADP + phosphate + H(+)</text>
        <dbReference type="Rhea" id="RHEA:13065"/>
        <dbReference type="ChEBI" id="CHEBI:15377"/>
        <dbReference type="ChEBI" id="CHEBI:15378"/>
        <dbReference type="ChEBI" id="CHEBI:30616"/>
        <dbReference type="ChEBI" id="CHEBI:43474"/>
        <dbReference type="ChEBI" id="CHEBI:456216"/>
        <dbReference type="EC" id="5.6.2.3"/>
    </reaction>
</comment>
<keyword evidence="1" id="KW-0067">ATP-binding</keyword>
<dbReference type="Gene3D" id="3.40.50.300">
    <property type="entry name" value="P-loop containing nucleotide triphosphate hydrolases"/>
    <property type="match status" value="2"/>
</dbReference>
<dbReference type="Gene3D" id="2.30.30.940">
    <property type="match status" value="1"/>
</dbReference>
<feature type="domain" description="DNA helicase Pif1-like 2B" evidence="5">
    <location>
        <begin position="445"/>
        <end position="477"/>
    </location>
</feature>
<dbReference type="AlphaFoldDB" id="A0A1E1K860"/>
<evidence type="ECO:0000259" key="5">
    <source>
        <dbReference type="Pfam" id="PF21530"/>
    </source>
</evidence>
<dbReference type="SUPFAM" id="SSF55658">
    <property type="entry name" value="L9 N-domain-like"/>
    <property type="match status" value="1"/>
</dbReference>
<feature type="compositionally biased region" description="Basic and acidic residues" evidence="2">
    <location>
        <begin position="109"/>
        <end position="122"/>
    </location>
</feature>
<evidence type="ECO:0000259" key="4">
    <source>
        <dbReference type="Pfam" id="PF05970"/>
    </source>
</evidence>
<dbReference type="EMBL" id="FJUW01000008">
    <property type="protein sequence ID" value="CZS94265.1"/>
    <property type="molecule type" value="Genomic_DNA"/>
</dbReference>
<dbReference type="STRING" id="914237.A0A1E1K860"/>
<keyword evidence="7" id="KW-1185">Reference proteome</keyword>
<dbReference type="InterPro" id="IPR027417">
    <property type="entry name" value="P-loop_NTPase"/>
</dbReference>
<dbReference type="GO" id="GO:0006310">
    <property type="term" value="P:DNA recombination"/>
    <property type="evidence" value="ECO:0007669"/>
    <property type="project" value="UniProtKB-KW"/>
</dbReference>
<dbReference type="Pfam" id="PF05970">
    <property type="entry name" value="PIF1"/>
    <property type="match status" value="1"/>
</dbReference>
<dbReference type="PANTHER" id="PTHR47642:SF7">
    <property type="entry name" value="ATP-DEPENDENT DNA HELICASE PIF1"/>
    <property type="match status" value="1"/>
</dbReference>
<dbReference type="PANTHER" id="PTHR47642">
    <property type="entry name" value="ATP-DEPENDENT DNA HELICASE"/>
    <property type="match status" value="1"/>
</dbReference>
<dbReference type="Gene3D" id="3.40.970.10">
    <property type="entry name" value="Ribonuclease H1, N-terminal domain"/>
    <property type="match status" value="1"/>
</dbReference>
<evidence type="ECO:0000313" key="7">
    <source>
        <dbReference type="Proteomes" id="UP000178129"/>
    </source>
</evidence>
<reference evidence="7" key="1">
    <citation type="submission" date="2016-03" db="EMBL/GenBank/DDBJ databases">
        <authorList>
            <person name="Ploux O."/>
        </authorList>
    </citation>
    <scope>NUCLEOTIDE SEQUENCE [LARGE SCALE GENOMIC DNA]</scope>
    <source>
        <strain evidence="7">UK7</strain>
    </source>
</reference>
<dbReference type="Proteomes" id="UP000178129">
    <property type="component" value="Unassembled WGS sequence"/>
</dbReference>
<keyword evidence="1" id="KW-0547">Nucleotide-binding</keyword>
<dbReference type="GO" id="GO:0005524">
    <property type="term" value="F:ATP binding"/>
    <property type="evidence" value="ECO:0007669"/>
    <property type="project" value="UniProtKB-KW"/>
</dbReference>
<comment type="cofactor">
    <cofactor evidence="1">
        <name>Mg(2+)</name>
        <dbReference type="ChEBI" id="CHEBI:18420"/>
    </cofactor>
</comment>
<feature type="domain" description="Ribonuclease H1 N-terminal" evidence="3">
    <location>
        <begin position="9"/>
        <end position="50"/>
    </location>
</feature>
<keyword evidence="1" id="KW-0233">DNA recombination</keyword>
<dbReference type="EC" id="5.6.2.3" evidence="1"/>
<name>A0A1E1K860_9HELO</name>
<dbReference type="GO" id="GO:0000723">
    <property type="term" value="P:telomere maintenance"/>
    <property type="evidence" value="ECO:0007669"/>
    <property type="project" value="InterPro"/>
</dbReference>
<dbReference type="Pfam" id="PF01693">
    <property type="entry name" value="Cauli_VI"/>
    <property type="match status" value="1"/>
</dbReference>
<comment type="caution">
    <text evidence="6">The sequence shown here is derived from an EMBL/GenBank/DDBJ whole genome shotgun (WGS) entry which is preliminary data.</text>
</comment>
<protein>
    <recommendedName>
        <fullName evidence="1">ATP-dependent DNA helicase</fullName>
        <ecNumber evidence="1">5.6.2.3</ecNumber>
    </recommendedName>
</protein>
<dbReference type="InterPro" id="IPR011320">
    <property type="entry name" value="RNase_H1_N"/>
</dbReference>
<keyword evidence="1" id="KW-0227">DNA damage</keyword>
<keyword evidence="1" id="KW-0234">DNA repair</keyword>
<gene>
    <name evidence="6" type="ORF">RCO7_10345</name>
</gene>
<dbReference type="SUPFAM" id="SSF52540">
    <property type="entry name" value="P-loop containing nucleoside triphosphate hydrolases"/>
    <property type="match status" value="2"/>
</dbReference>
<dbReference type="InterPro" id="IPR037056">
    <property type="entry name" value="RNase_H1_N_sf"/>
</dbReference>
<dbReference type="InterPro" id="IPR049163">
    <property type="entry name" value="Pif1-like_2B_dom"/>
</dbReference>
<evidence type="ECO:0000313" key="6">
    <source>
        <dbReference type="EMBL" id="CZS94265.1"/>
    </source>
</evidence>
<organism evidence="6 7">
    <name type="scientific">Rhynchosporium graminicola</name>
    <dbReference type="NCBI Taxonomy" id="2792576"/>
    <lineage>
        <taxon>Eukaryota</taxon>
        <taxon>Fungi</taxon>
        <taxon>Dikarya</taxon>
        <taxon>Ascomycota</taxon>
        <taxon>Pezizomycotina</taxon>
        <taxon>Leotiomycetes</taxon>
        <taxon>Helotiales</taxon>
        <taxon>Ploettnerulaceae</taxon>
        <taxon>Rhynchosporium</taxon>
    </lineage>
</organism>
<dbReference type="GO" id="GO:0043139">
    <property type="term" value="F:5'-3' DNA helicase activity"/>
    <property type="evidence" value="ECO:0007669"/>
    <property type="project" value="UniProtKB-EC"/>
</dbReference>
<sequence>MARKTPKAAYVVFRGRVTGIYRTWKECSIQVLKFPDAKHKGYNALEAAQQAWQEWDEQRLREAKDLIASRRPLQPVEKKWQYLSVKTRITAKPGSKREHCVIDLTEPEDVKSPPFKKEKLDSSTDEGPSIEALPRIKLSDEQEAVAQLALDGHNIFLTGAGGCGKTITIREIMHRFDERQTTYQVVCPSGIAALPLDGRTMHSWMGWNTDSMRETLQTLKVVGYSEDRMKAFRSPSVIIIEEISMVENQFLERMNLVLQEVLDCHRPFGGKQVIILGDFHQLPPVIPFQFCLECGNTIEKLGVKIKQCTLCRKLFQEGDKWAFKAPVWKALHLRHIRLEKIHRQKSAVFKTILDKIRYSQDLSEDEWKILEKPKTPPSNICAVRLMPNNKAVDAINERELTAIKSPSRPWYCQDRYFKLYDNKDEIGPDPWMDTQPLKRHRFPESIELKEGAKVVLLHNISVKKGLVNGAQGVVVGFQTLKGAACPPSFHRVEGKAKIRGPGPPTRYQTLGMPIVKFAKGPEIPIIVVESTSRCGTNECPYLATRVQIPLKLAWALTIHKSQGMTLDFIEVSSNDMFEKGQLYVALSRGTNIEGVTLTGRKREQLSNDSDVLEFYRGTEWETFESEKAEESKDLDEERVQEDTLKILEAVEDVKDIPESRDSQCPFPDDEIMFWDPPPLTGRFRISNSL</sequence>
<comment type="similarity">
    <text evidence="1">Belongs to the helicase family.</text>
</comment>
<dbReference type="Pfam" id="PF21530">
    <property type="entry name" value="Pif1_2B_dom"/>
    <property type="match status" value="1"/>
</dbReference>
<dbReference type="InterPro" id="IPR051055">
    <property type="entry name" value="PIF1_helicase"/>
</dbReference>
<keyword evidence="1 6" id="KW-0347">Helicase</keyword>